<evidence type="ECO:0000256" key="1">
    <source>
        <dbReference type="ARBA" id="ARBA00038420"/>
    </source>
</evidence>
<evidence type="ECO:0000313" key="5">
    <source>
        <dbReference type="Proteomes" id="UP000823631"/>
    </source>
</evidence>
<dbReference type="GO" id="GO:0009279">
    <property type="term" value="C:cell outer membrane"/>
    <property type="evidence" value="ECO:0007669"/>
    <property type="project" value="TreeGrafter"/>
</dbReference>
<dbReference type="SMART" id="SM00257">
    <property type="entry name" value="LysM"/>
    <property type="match status" value="2"/>
</dbReference>
<dbReference type="CDD" id="cd12797">
    <property type="entry name" value="M23_peptidase"/>
    <property type="match status" value="1"/>
</dbReference>
<sequence>MTSAAPAAVYQNGSRAPVYSANTTGSAALEPLPADTAVSSQPVITYAEPLPADQSVVSAAPVYTEPAATAAPAAASSGAGVVRPYVPDQTAASGDTYTVVKGDTLYSIAFRYGLDFRALAKQNGIEPPYNIAVGQVIRLNTKASAAPTYTVKKGDTLYSIAKQHGQSVDFLAGVNNLTAPYTLSTGQVLVLSRQSSATTANRQSTQASVPVAGQTAAVSTAAASSSKTSTTASTSTSTNSTAASAATDSSTVSTTTVVAKNPVIVSGATRKVSGVTWMWPAKGSVIEGFSLSEQGNKGIDIGGTRGQQILAAADGQVVYAGNALRGYGNLIIINHANEFLSAYAHNDVLLVTEGQTVKRGQQIARMGSTDAKSVRLHFEIRYRGQSVNPVNYLPK</sequence>
<dbReference type="InterPro" id="IPR050570">
    <property type="entry name" value="Cell_wall_metabolism_enzyme"/>
</dbReference>
<dbReference type="CDD" id="cd00118">
    <property type="entry name" value="LysM"/>
    <property type="match status" value="2"/>
</dbReference>
<dbReference type="Pfam" id="PF01476">
    <property type="entry name" value="LysM"/>
    <property type="match status" value="2"/>
</dbReference>
<feature type="region of interest" description="Disordered" evidence="2">
    <location>
        <begin position="220"/>
        <end position="247"/>
    </location>
</feature>
<dbReference type="InterPro" id="IPR016047">
    <property type="entry name" value="M23ase_b-sheet_dom"/>
</dbReference>
<dbReference type="PANTHER" id="PTHR21666:SF263">
    <property type="entry name" value="MUREIN HYDROLASE ACTIVATOR NLPD"/>
    <property type="match status" value="1"/>
</dbReference>
<comment type="caution">
    <text evidence="4">The sequence shown here is derived from an EMBL/GenBank/DDBJ whole genome shotgun (WGS) entry which is preliminary data.</text>
</comment>
<reference evidence="4" key="1">
    <citation type="submission" date="2020-10" db="EMBL/GenBank/DDBJ databases">
        <authorList>
            <person name="Gilroy R."/>
        </authorList>
    </citation>
    <scope>NUCLEOTIDE SEQUENCE</scope>
    <source>
        <strain evidence="4">17213</strain>
    </source>
</reference>
<dbReference type="SUPFAM" id="SSF54106">
    <property type="entry name" value="LysM domain"/>
    <property type="match status" value="1"/>
</dbReference>
<dbReference type="Proteomes" id="UP000823631">
    <property type="component" value="Unassembled WGS sequence"/>
</dbReference>
<proteinExistence type="inferred from homology"/>
<feature type="domain" description="LysM" evidence="3">
    <location>
        <begin position="147"/>
        <end position="191"/>
    </location>
</feature>
<dbReference type="EMBL" id="JADINH010000006">
    <property type="protein sequence ID" value="MBO8414831.1"/>
    <property type="molecule type" value="Genomic_DNA"/>
</dbReference>
<reference evidence="4" key="2">
    <citation type="journal article" date="2021" name="PeerJ">
        <title>Extensive microbial diversity within the chicken gut microbiome revealed by metagenomics and culture.</title>
        <authorList>
            <person name="Gilroy R."/>
            <person name="Ravi A."/>
            <person name="Getino M."/>
            <person name="Pursley I."/>
            <person name="Horton D.L."/>
            <person name="Alikhan N.F."/>
            <person name="Baker D."/>
            <person name="Gharbi K."/>
            <person name="Hall N."/>
            <person name="Watson M."/>
            <person name="Adriaenssens E.M."/>
            <person name="Foster-Nyarko E."/>
            <person name="Jarju S."/>
            <person name="Secka A."/>
            <person name="Antonio M."/>
            <person name="Oren A."/>
            <person name="Chaudhuri R.R."/>
            <person name="La Ragione R."/>
            <person name="Hildebrand F."/>
            <person name="Pallen M.J."/>
        </authorList>
    </citation>
    <scope>NUCLEOTIDE SEQUENCE</scope>
    <source>
        <strain evidence="4">17213</strain>
    </source>
</reference>
<dbReference type="SUPFAM" id="SSF51261">
    <property type="entry name" value="Duplicated hybrid motif"/>
    <property type="match status" value="1"/>
</dbReference>
<dbReference type="InterPro" id="IPR018392">
    <property type="entry name" value="LysM"/>
</dbReference>
<dbReference type="InterPro" id="IPR011055">
    <property type="entry name" value="Dup_hybrid_motif"/>
</dbReference>
<dbReference type="InterPro" id="IPR036779">
    <property type="entry name" value="LysM_dom_sf"/>
</dbReference>
<name>A0A9D9GS95_9GAMM</name>
<evidence type="ECO:0000313" key="4">
    <source>
        <dbReference type="EMBL" id="MBO8414831.1"/>
    </source>
</evidence>
<dbReference type="GO" id="GO:0032153">
    <property type="term" value="C:cell division site"/>
    <property type="evidence" value="ECO:0007669"/>
    <property type="project" value="TreeGrafter"/>
</dbReference>
<organism evidence="4 5">
    <name type="scientific">Candidatus Avisuccinivibrio stercorigallinarum</name>
    <dbReference type="NCBI Taxonomy" id="2840704"/>
    <lineage>
        <taxon>Bacteria</taxon>
        <taxon>Pseudomonadati</taxon>
        <taxon>Pseudomonadota</taxon>
        <taxon>Gammaproteobacteria</taxon>
        <taxon>Aeromonadales</taxon>
        <taxon>Succinivibrionaceae</taxon>
        <taxon>Succinivibrionaceae incertae sedis</taxon>
        <taxon>Candidatus Avisuccinivibrio</taxon>
    </lineage>
</organism>
<protein>
    <submittedName>
        <fullName evidence="4">Peptidoglycan DD-metalloendopeptidase family protein</fullName>
    </submittedName>
</protein>
<feature type="domain" description="LysM" evidence="3">
    <location>
        <begin position="95"/>
        <end position="139"/>
    </location>
</feature>
<dbReference type="GO" id="GO:0004222">
    <property type="term" value="F:metalloendopeptidase activity"/>
    <property type="evidence" value="ECO:0007669"/>
    <property type="project" value="TreeGrafter"/>
</dbReference>
<dbReference type="Gene3D" id="2.70.70.10">
    <property type="entry name" value="Glucose Permease (Domain IIA)"/>
    <property type="match status" value="1"/>
</dbReference>
<dbReference type="Pfam" id="PF01551">
    <property type="entry name" value="Peptidase_M23"/>
    <property type="match status" value="1"/>
</dbReference>
<accession>A0A9D9GS95</accession>
<evidence type="ECO:0000259" key="3">
    <source>
        <dbReference type="PROSITE" id="PS51782"/>
    </source>
</evidence>
<evidence type="ECO:0000256" key="2">
    <source>
        <dbReference type="SAM" id="MobiDB-lite"/>
    </source>
</evidence>
<gene>
    <name evidence="4" type="ORF">IAB19_00410</name>
</gene>
<comment type="similarity">
    <text evidence="1">Belongs to the E.coli NlpD/Haemophilus LppB family.</text>
</comment>
<dbReference type="AlphaFoldDB" id="A0A9D9GS95"/>
<dbReference type="Gene3D" id="3.10.350.10">
    <property type="entry name" value="LysM domain"/>
    <property type="match status" value="2"/>
</dbReference>
<dbReference type="PROSITE" id="PS51782">
    <property type="entry name" value="LYSM"/>
    <property type="match status" value="2"/>
</dbReference>
<dbReference type="PANTHER" id="PTHR21666">
    <property type="entry name" value="PEPTIDASE-RELATED"/>
    <property type="match status" value="1"/>
</dbReference>